<reference evidence="8 9" key="1">
    <citation type="submission" date="2023-07" db="EMBL/GenBank/DDBJ databases">
        <authorList>
            <person name="Girao M."/>
            <person name="Carvalho M.F."/>
        </authorList>
    </citation>
    <scope>NUCLEOTIDE SEQUENCE [LARGE SCALE GENOMIC DNA]</scope>
    <source>
        <strain evidence="8 9">66/93</strain>
    </source>
</reference>
<comment type="caution">
    <text evidence="8">The sequence shown here is derived from an EMBL/GenBank/DDBJ whole genome shotgun (WGS) entry which is preliminary data.</text>
</comment>
<proteinExistence type="predicted"/>
<evidence type="ECO:0000313" key="8">
    <source>
        <dbReference type="EMBL" id="MEE2050074.1"/>
    </source>
</evidence>
<name>A0ABU7KLA4_9ACTN</name>
<evidence type="ECO:0000256" key="4">
    <source>
        <dbReference type="ARBA" id="ARBA00022989"/>
    </source>
</evidence>
<feature type="domain" description="ABC3 transporter permease C-terminal" evidence="7">
    <location>
        <begin position="44"/>
        <end position="157"/>
    </location>
</feature>
<keyword evidence="3 6" id="KW-0812">Transmembrane</keyword>
<protein>
    <submittedName>
        <fullName evidence="8">ABC transporter permease</fullName>
    </submittedName>
</protein>
<evidence type="ECO:0000256" key="2">
    <source>
        <dbReference type="ARBA" id="ARBA00022475"/>
    </source>
</evidence>
<evidence type="ECO:0000313" key="9">
    <source>
        <dbReference type="Proteomes" id="UP001348641"/>
    </source>
</evidence>
<feature type="transmembrane region" description="Helical" evidence="6">
    <location>
        <begin position="40"/>
        <end position="67"/>
    </location>
</feature>
<dbReference type="InterPro" id="IPR003838">
    <property type="entry name" value="ABC3_permease_C"/>
</dbReference>
<dbReference type="RefSeq" id="WP_330157319.1">
    <property type="nucleotide sequence ID" value="NZ_JAUUCC010000011.1"/>
</dbReference>
<evidence type="ECO:0000256" key="6">
    <source>
        <dbReference type="SAM" id="Phobius"/>
    </source>
</evidence>
<evidence type="ECO:0000256" key="3">
    <source>
        <dbReference type="ARBA" id="ARBA00022692"/>
    </source>
</evidence>
<dbReference type="Pfam" id="PF02687">
    <property type="entry name" value="FtsX"/>
    <property type="match status" value="1"/>
</dbReference>
<feature type="non-terminal residue" evidence="8">
    <location>
        <position position="1"/>
    </location>
</feature>
<gene>
    <name evidence="8" type="ORF">Q8A49_06135</name>
</gene>
<evidence type="ECO:0000256" key="1">
    <source>
        <dbReference type="ARBA" id="ARBA00004651"/>
    </source>
</evidence>
<sequence>DPAGVARLLEGAIDAGPGILVTDRPGHLADVAAQGEGDDWITYLMVAMVAGFAGIGAVNTLVVSVAARAGNFSLLRLVGASRGQVAGMVAAEALAVSSAAVVLGSAAALAGLAASGYAFTGDTVVLSVSAGRYALLAGVVLALGLAANLAPVAAALRARPLHVVSAIG</sequence>
<dbReference type="EMBL" id="JAUUCC010000011">
    <property type="protein sequence ID" value="MEE2050074.1"/>
    <property type="molecule type" value="Genomic_DNA"/>
</dbReference>
<organism evidence="8 9">
    <name type="scientific">Nocardiopsis tropica</name>
    <dbReference type="NCBI Taxonomy" id="109330"/>
    <lineage>
        <taxon>Bacteria</taxon>
        <taxon>Bacillati</taxon>
        <taxon>Actinomycetota</taxon>
        <taxon>Actinomycetes</taxon>
        <taxon>Streptosporangiales</taxon>
        <taxon>Nocardiopsidaceae</taxon>
        <taxon>Nocardiopsis</taxon>
    </lineage>
</organism>
<evidence type="ECO:0000259" key="7">
    <source>
        <dbReference type="Pfam" id="PF02687"/>
    </source>
</evidence>
<accession>A0ABU7KLA4</accession>
<evidence type="ECO:0000256" key="5">
    <source>
        <dbReference type="ARBA" id="ARBA00023136"/>
    </source>
</evidence>
<feature type="transmembrane region" description="Helical" evidence="6">
    <location>
        <begin position="133"/>
        <end position="156"/>
    </location>
</feature>
<keyword evidence="2" id="KW-1003">Cell membrane</keyword>
<keyword evidence="4 6" id="KW-1133">Transmembrane helix</keyword>
<comment type="subcellular location">
    <subcellularLocation>
        <location evidence="1">Cell membrane</location>
        <topology evidence="1">Multi-pass membrane protein</topology>
    </subcellularLocation>
</comment>
<keyword evidence="5 6" id="KW-0472">Membrane</keyword>
<dbReference type="Proteomes" id="UP001348641">
    <property type="component" value="Unassembled WGS sequence"/>
</dbReference>
<feature type="transmembrane region" description="Helical" evidence="6">
    <location>
        <begin position="88"/>
        <end position="113"/>
    </location>
</feature>